<feature type="domain" description="Zeta toxin" evidence="8">
    <location>
        <begin position="67"/>
        <end position="254"/>
    </location>
</feature>
<dbReference type="Pfam" id="PF06414">
    <property type="entry name" value="Zeta_toxin"/>
    <property type="match status" value="1"/>
</dbReference>
<name>A0A4R6KSH5_9ACTN</name>
<evidence type="ECO:0000313" key="9">
    <source>
        <dbReference type="EMBL" id="TDO54418.1"/>
    </source>
</evidence>
<dbReference type="GO" id="GO:0016301">
    <property type="term" value="F:kinase activity"/>
    <property type="evidence" value="ECO:0007669"/>
    <property type="project" value="InterPro"/>
</dbReference>
<dbReference type="InterPro" id="IPR010488">
    <property type="entry name" value="Zeta_toxin_domain"/>
</dbReference>
<feature type="region of interest" description="Disordered" evidence="7">
    <location>
        <begin position="314"/>
        <end position="381"/>
    </location>
</feature>
<dbReference type="OrthoDB" id="4451554at2"/>
<comment type="similarity">
    <text evidence="1">Belongs to the zeta toxin family.</text>
</comment>
<evidence type="ECO:0000256" key="7">
    <source>
        <dbReference type="SAM" id="MobiDB-lite"/>
    </source>
</evidence>
<protein>
    <recommendedName>
        <fullName evidence="5">UDP-N-acetylglucosamine kinase</fullName>
        <ecNumber evidence="2">2.7.1.176</ecNumber>
    </recommendedName>
    <alternativeName>
        <fullName evidence="5">UDP-N-acetylglucosamine kinase</fullName>
    </alternativeName>
</protein>
<accession>A0A4R6KSH5</accession>
<evidence type="ECO:0000256" key="3">
    <source>
        <dbReference type="ARBA" id="ARBA00022741"/>
    </source>
</evidence>
<reference evidence="9 10" key="1">
    <citation type="submission" date="2019-03" db="EMBL/GenBank/DDBJ databases">
        <title>Genomic Encyclopedia of Type Strains, Phase III (KMG-III): the genomes of soil and plant-associated and newly described type strains.</title>
        <authorList>
            <person name="Whitman W."/>
        </authorList>
    </citation>
    <scope>NUCLEOTIDE SEQUENCE [LARGE SCALE GENOMIC DNA]</scope>
    <source>
        <strain evidence="9 10">VKM Ac-2527</strain>
    </source>
</reference>
<dbReference type="EC" id="2.7.1.176" evidence="2"/>
<evidence type="ECO:0000259" key="8">
    <source>
        <dbReference type="Pfam" id="PF06414"/>
    </source>
</evidence>
<evidence type="ECO:0000313" key="10">
    <source>
        <dbReference type="Proteomes" id="UP000295388"/>
    </source>
</evidence>
<dbReference type="EMBL" id="SNWQ01000001">
    <property type="protein sequence ID" value="TDO54418.1"/>
    <property type="molecule type" value="Genomic_DNA"/>
</dbReference>
<dbReference type="InterPro" id="IPR027417">
    <property type="entry name" value="P-loop_NTPase"/>
</dbReference>
<evidence type="ECO:0000256" key="1">
    <source>
        <dbReference type="ARBA" id="ARBA00009104"/>
    </source>
</evidence>
<proteinExistence type="inferred from homology"/>
<gene>
    <name evidence="9" type="ORF">EV643_101207</name>
</gene>
<feature type="compositionally biased region" description="Basic and acidic residues" evidence="7">
    <location>
        <begin position="1"/>
        <end position="11"/>
    </location>
</feature>
<keyword evidence="4" id="KW-0067">ATP-binding</keyword>
<dbReference type="AlphaFoldDB" id="A0A4R6KSH5"/>
<dbReference type="GO" id="GO:0005524">
    <property type="term" value="F:ATP binding"/>
    <property type="evidence" value="ECO:0007669"/>
    <property type="project" value="UniProtKB-KW"/>
</dbReference>
<evidence type="ECO:0000256" key="5">
    <source>
        <dbReference type="ARBA" id="ARBA00032897"/>
    </source>
</evidence>
<sequence length="381" mass="40814">MSDQLDNRRQQLEALSGKDGPLSSRSPQASVQNRAWFGDDGRPTPQRALLHQRIVEEYLAESPDVPRNKQAVVIVGPPGAGKSGVRADIMADTRTRPEQWRHLDPDAFRDRLLDSMNRDGSLSKVVQPEAAHLQPSPRELSSQLFVESAKLSNAAQKDAVARGDNLMIEGTYSDPKRLDDLVKSLEKKGYDVHIASVEVSPADALERTQERYRVDALMAAEPGAQGQAAMGGRFVPAESLATHFDEQGNARATAAAQQVAANRSAVQSIRQYSVSDANQPARLDSLSQRLGGMEPIDAQAYRTARAAGMIQALPASPKPASTGPANQQAGTGGQQQPGQGQGKSQGQGQGAGQGSGQSSGQGKRPQHLNRQQGGRGDQRER</sequence>
<keyword evidence="3" id="KW-0547">Nucleotide-binding</keyword>
<comment type="caution">
    <text evidence="9">The sequence shown here is derived from an EMBL/GenBank/DDBJ whole genome shotgun (WGS) entry which is preliminary data.</text>
</comment>
<evidence type="ECO:0000256" key="4">
    <source>
        <dbReference type="ARBA" id="ARBA00022840"/>
    </source>
</evidence>
<dbReference type="SUPFAM" id="SSF52540">
    <property type="entry name" value="P-loop containing nucleoside triphosphate hydrolases"/>
    <property type="match status" value="1"/>
</dbReference>
<feature type="compositionally biased region" description="Polar residues" evidence="7">
    <location>
        <begin position="23"/>
        <end position="33"/>
    </location>
</feature>
<keyword evidence="10" id="KW-1185">Reference proteome</keyword>
<organism evidence="9 10">
    <name type="scientific">Kribbella caucasensis</name>
    <dbReference type="NCBI Taxonomy" id="2512215"/>
    <lineage>
        <taxon>Bacteria</taxon>
        <taxon>Bacillati</taxon>
        <taxon>Actinomycetota</taxon>
        <taxon>Actinomycetes</taxon>
        <taxon>Propionibacteriales</taxon>
        <taxon>Kribbellaceae</taxon>
        <taxon>Kribbella</taxon>
    </lineage>
</organism>
<evidence type="ECO:0000256" key="2">
    <source>
        <dbReference type="ARBA" id="ARBA00011963"/>
    </source>
</evidence>
<evidence type="ECO:0000256" key="6">
    <source>
        <dbReference type="ARBA" id="ARBA00048178"/>
    </source>
</evidence>
<feature type="region of interest" description="Disordered" evidence="7">
    <location>
        <begin position="1"/>
        <end position="47"/>
    </location>
</feature>
<feature type="compositionally biased region" description="Gly residues" evidence="7">
    <location>
        <begin position="330"/>
        <end position="359"/>
    </location>
</feature>
<dbReference type="Gene3D" id="3.40.50.300">
    <property type="entry name" value="P-loop containing nucleotide triphosphate hydrolases"/>
    <property type="match status" value="1"/>
</dbReference>
<comment type="catalytic activity">
    <reaction evidence="6">
        <text>UDP-N-acetyl-alpha-D-glucosamine + ATP = UDP-N-acetyl-alpha-D-glucosamine 3'-phosphate + ADP + H(+)</text>
        <dbReference type="Rhea" id="RHEA:32671"/>
        <dbReference type="ChEBI" id="CHEBI:15378"/>
        <dbReference type="ChEBI" id="CHEBI:30616"/>
        <dbReference type="ChEBI" id="CHEBI:57705"/>
        <dbReference type="ChEBI" id="CHEBI:64353"/>
        <dbReference type="ChEBI" id="CHEBI:456216"/>
        <dbReference type="EC" id="2.7.1.176"/>
    </reaction>
</comment>
<dbReference type="Proteomes" id="UP000295388">
    <property type="component" value="Unassembled WGS sequence"/>
</dbReference>
<dbReference type="RefSeq" id="WP_133798009.1">
    <property type="nucleotide sequence ID" value="NZ_SNWQ01000001.1"/>
</dbReference>